<keyword evidence="3" id="KW-1185">Reference proteome</keyword>
<keyword evidence="1" id="KW-1133">Transmembrane helix</keyword>
<keyword evidence="1" id="KW-0812">Transmembrane</keyword>
<evidence type="ECO:0000313" key="2">
    <source>
        <dbReference type="EMBL" id="KZS14607.1"/>
    </source>
</evidence>
<reference evidence="2 3" key="1">
    <citation type="submission" date="2016-03" db="EMBL/GenBank/DDBJ databases">
        <title>EvidentialGene: Evidence-directed Construction of Genes on Genomes.</title>
        <authorList>
            <person name="Gilbert D.G."/>
            <person name="Choi J.-H."/>
            <person name="Mockaitis K."/>
            <person name="Colbourne J."/>
            <person name="Pfrender M."/>
        </authorList>
    </citation>
    <scope>NUCLEOTIDE SEQUENCE [LARGE SCALE GENOMIC DNA]</scope>
    <source>
        <strain evidence="2 3">Xinb3</strain>
        <tissue evidence="2">Complete organism</tissue>
    </source>
</reference>
<protein>
    <submittedName>
        <fullName evidence="2">Phosphoenolpyruvate synthase</fullName>
    </submittedName>
</protein>
<gene>
    <name evidence="2" type="ORF">APZ42_019978</name>
</gene>
<dbReference type="Proteomes" id="UP000076858">
    <property type="component" value="Unassembled WGS sequence"/>
</dbReference>
<dbReference type="AlphaFoldDB" id="A0A164XVL2"/>
<evidence type="ECO:0000256" key="1">
    <source>
        <dbReference type="SAM" id="Phobius"/>
    </source>
</evidence>
<keyword evidence="1" id="KW-0472">Membrane</keyword>
<comment type="caution">
    <text evidence="2">The sequence shown here is derived from an EMBL/GenBank/DDBJ whole genome shotgun (WGS) entry which is preliminary data.</text>
</comment>
<name>A0A164XVL2_9CRUS</name>
<feature type="transmembrane region" description="Helical" evidence="1">
    <location>
        <begin position="6"/>
        <end position="22"/>
    </location>
</feature>
<accession>A0A164XVL2</accession>
<sequence length="123" mass="14589">MIEWWLLLFGGPILALVIRWMVKVPYRPKLLHTPYARPGPWHYLKIISGRIWLAWKLVRHPRVLNVYDTTSKKYEKVGLVATELEKVWELPHELKNREVSQVSIILKGTLLYILCLFIRDLVC</sequence>
<dbReference type="EMBL" id="LRGB01000944">
    <property type="protein sequence ID" value="KZS14607.1"/>
    <property type="molecule type" value="Genomic_DNA"/>
</dbReference>
<organism evidence="2 3">
    <name type="scientific">Daphnia magna</name>
    <dbReference type="NCBI Taxonomy" id="35525"/>
    <lineage>
        <taxon>Eukaryota</taxon>
        <taxon>Metazoa</taxon>
        <taxon>Ecdysozoa</taxon>
        <taxon>Arthropoda</taxon>
        <taxon>Crustacea</taxon>
        <taxon>Branchiopoda</taxon>
        <taxon>Diplostraca</taxon>
        <taxon>Cladocera</taxon>
        <taxon>Anomopoda</taxon>
        <taxon>Daphniidae</taxon>
        <taxon>Daphnia</taxon>
    </lineage>
</organism>
<proteinExistence type="predicted"/>
<evidence type="ECO:0000313" key="3">
    <source>
        <dbReference type="Proteomes" id="UP000076858"/>
    </source>
</evidence>
<keyword evidence="2" id="KW-0670">Pyruvate</keyword>